<name>A0A445FAF7_GLYSO</name>
<reference evidence="10 11" key="1">
    <citation type="submission" date="2018-09" db="EMBL/GenBank/DDBJ databases">
        <title>A high-quality reference genome of wild soybean provides a powerful tool to mine soybean genomes.</title>
        <authorList>
            <person name="Xie M."/>
            <person name="Chung C.Y.L."/>
            <person name="Li M.-W."/>
            <person name="Wong F.-L."/>
            <person name="Chan T.-F."/>
            <person name="Lam H.-M."/>
        </authorList>
    </citation>
    <scope>NUCLEOTIDE SEQUENCE [LARGE SCALE GENOMIC DNA]</scope>
    <source>
        <strain evidence="11">cv. W05</strain>
        <tissue evidence="10">Hypocotyl of etiolated seedlings</tissue>
    </source>
</reference>
<evidence type="ECO:0000256" key="6">
    <source>
        <dbReference type="ARBA" id="ARBA00022842"/>
    </source>
</evidence>
<dbReference type="Gene3D" id="3.40.718.10">
    <property type="entry name" value="Isopropylmalate Dehydrogenase"/>
    <property type="match status" value="2"/>
</dbReference>
<feature type="domain" description="Isopropylmalate dehydrogenase-like" evidence="9">
    <location>
        <begin position="36"/>
        <end position="295"/>
    </location>
</feature>
<organism evidence="10 11">
    <name type="scientific">Glycine soja</name>
    <name type="common">Wild soybean</name>
    <dbReference type="NCBI Taxonomy" id="3848"/>
    <lineage>
        <taxon>Eukaryota</taxon>
        <taxon>Viridiplantae</taxon>
        <taxon>Streptophyta</taxon>
        <taxon>Embryophyta</taxon>
        <taxon>Tracheophyta</taxon>
        <taxon>Spermatophyta</taxon>
        <taxon>Magnoliopsida</taxon>
        <taxon>eudicotyledons</taxon>
        <taxon>Gunneridae</taxon>
        <taxon>Pentapetalae</taxon>
        <taxon>rosids</taxon>
        <taxon>fabids</taxon>
        <taxon>Fabales</taxon>
        <taxon>Fabaceae</taxon>
        <taxon>Papilionoideae</taxon>
        <taxon>50 kb inversion clade</taxon>
        <taxon>NPAAA clade</taxon>
        <taxon>indigoferoid/millettioid clade</taxon>
        <taxon>Phaseoleae</taxon>
        <taxon>Glycine</taxon>
        <taxon>Glycine subgen. Soja</taxon>
    </lineage>
</organism>
<evidence type="ECO:0000259" key="9">
    <source>
        <dbReference type="SMART" id="SM01329"/>
    </source>
</evidence>
<keyword evidence="8" id="KW-0464">Manganese</keyword>
<accession>A0A445FAF7</accession>
<keyword evidence="4" id="KW-0816">Tricarboxylic acid cycle</keyword>
<dbReference type="GO" id="GO:0005739">
    <property type="term" value="C:mitochondrion"/>
    <property type="evidence" value="ECO:0007669"/>
    <property type="project" value="TreeGrafter"/>
</dbReference>
<evidence type="ECO:0000256" key="4">
    <source>
        <dbReference type="ARBA" id="ARBA00022532"/>
    </source>
</evidence>
<dbReference type="GO" id="GO:0006739">
    <property type="term" value="P:NADP+ metabolic process"/>
    <property type="evidence" value="ECO:0007669"/>
    <property type="project" value="TreeGrafter"/>
</dbReference>
<keyword evidence="5" id="KW-0479">Metal-binding</keyword>
<evidence type="ECO:0000256" key="7">
    <source>
        <dbReference type="ARBA" id="ARBA00023002"/>
    </source>
</evidence>
<evidence type="ECO:0000256" key="5">
    <source>
        <dbReference type="ARBA" id="ARBA00022723"/>
    </source>
</evidence>
<dbReference type="InterPro" id="IPR024084">
    <property type="entry name" value="IsoPropMal-DH-like_dom"/>
</dbReference>
<dbReference type="SUPFAM" id="SSF53659">
    <property type="entry name" value="Isocitrate/Isopropylmalate dehydrogenase-like"/>
    <property type="match status" value="2"/>
</dbReference>
<dbReference type="SMART" id="SM01329">
    <property type="entry name" value="Iso_dh"/>
    <property type="match status" value="1"/>
</dbReference>
<keyword evidence="6" id="KW-0460">Magnesium</keyword>
<dbReference type="GO" id="GO:0004450">
    <property type="term" value="F:isocitrate dehydrogenase (NADP+) activity"/>
    <property type="evidence" value="ECO:0007669"/>
    <property type="project" value="InterPro"/>
</dbReference>
<evidence type="ECO:0000256" key="3">
    <source>
        <dbReference type="ARBA" id="ARBA00007769"/>
    </source>
</evidence>
<sequence>MVRVAPQWSPQPLSEILSSSSLQLQPSFDRVPVLNPIVEMDGDEMTRIIWRMIKDKYFDLGLQNRDATDDRVTVESAEATLEFFYLNQWKYNVAVKCATITPGTVFREPIICHNIQRIVSGWKKPICIGRHAFGDQYRATDAIITGSGKLKLVFVPNRNCGCYPPNLPLSINSLRSSQRDVLSEVVHRPTMHDSSFLDPRDKFPPQWHNLFAREEKMRGRFHLALAKGAEVTIKRDLPAKLDNNEKLREFTQKLEAACVETVESGKMTKDLAILIHGPKVSREFYLNAEEFIDAVAHTIERKLREPAVV</sequence>
<dbReference type="GO" id="GO:0006102">
    <property type="term" value="P:isocitrate metabolic process"/>
    <property type="evidence" value="ECO:0007669"/>
    <property type="project" value="InterPro"/>
</dbReference>
<dbReference type="Proteomes" id="UP000289340">
    <property type="component" value="Chromosome 19"/>
</dbReference>
<dbReference type="PANTHER" id="PTHR11822:SF5">
    <property type="entry name" value="ISOCITRATE DEHYDROGENASE [NADP], CHLOROPLASTIC_MITOCHONDRIAL"/>
    <property type="match status" value="1"/>
</dbReference>
<proteinExistence type="inferred from homology"/>
<protein>
    <submittedName>
        <fullName evidence="10">Isocitrate dehydrogenase [NADP]</fullName>
    </submittedName>
</protein>
<keyword evidence="11" id="KW-1185">Reference proteome</keyword>
<comment type="cofactor">
    <cofactor evidence="2">
        <name>Mg(2+)</name>
        <dbReference type="ChEBI" id="CHEBI:18420"/>
    </cofactor>
</comment>
<dbReference type="PANTHER" id="PTHR11822">
    <property type="entry name" value="NADP-SPECIFIC ISOCITRATE DEHYDROGENASE"/>
    <property type="match status" value="1"/>
</dbReference>
<dbReference type="GO" id="GO:0046872">
    <property type="term" value="F:metal ion binding"/>
    <property type="evidence" value="ECO:0007669"/>
    <property type="project" value="UniProtKB-KW"/>
</dbReference>
<comment type="cofactor">
    <cofactor evidence="1">
        <name>Mn(2+)</name>
        <dbReference type="ChEBI" id="CHEBI:29035"/>
    </cofactor>
</comment>
<evidence type="ECO:0000313" key="10">
    <source>
        <dbReference type="EMBL" id="RZB45837.1"/>
    </source>
</evidence>
<evidence type="ECO:0000256" key="1">
    <source>
        <dbReference type="ARBA" id="ARBA00001936"/>
    </source>
</evidence>
<comment type="similarity">
    <text evidence="3">Belongs to the isocitrate and isopropylmalate dehydrogenases family.</text>
</comment>
<dbReference type="AlphaFoldDB" id="A0A445FAF7"/>
<evidence type="ECO:0000256" key="8">
    <source>
        <dbReference type="ARBA" id="ARBA00023211"/>
    </source>
</evidence>
<evidence type="ECO:0000313" key="11">
    <source>
        <dbReference type="Proteomes" id="UP000289340"/>
    </source>
</evidence>
<evidence type="ECO:0000256" key="2">
    <source>
        <dbReference type="ARBA" id="ARBA00001946"/>
    </source>
</evidence>
<gene>
    <name evidence="10" type="ORF">D0Y65_050059</name>
</gene>
<dbReference type="EMBL" id="QZWG01000019">
    <property type="protein sequence ID" value="RZB45837.1"/>
    <property type="molecule type" value="Genomic_DNA"/>
</dbReference>
<dbReference type="InterPro" id="IPR004790">
    <property type="entry name" value="Isocitrate_DH_NADP"/>
</dbReference>
<dbReference type="GO" id="GO:0006099">
    <property type="term" value="P:tricarboxylic acid cycle"/>
    <property type="evidence" value="ECO:0007669"/>
    <property type="project" value="UniProtKB-KW"/>
</dbReference>
<keyword evidence="7" id="KW-0560">Oxidoreductase</keyword>
<comment type="caution">
    <text evidence="10">The sequence shown here is derived from an EMBL/GenBank/DDBJ whole genome shotgun (WGS) entry which is preliminary data.</text>
</comment>